<reference evidence="10" key="3">
    <citation type="submission" date="2022-06" db="EMBL/GenBank/DDBJ databases">
        <title>Resources to Facilitate Use of the Altered Schaedler Flora (ASF) Mouse Model to Study Microbiome Function.</title>
        <authorList>
            <person name="Proctor A."/>
            <person name="Parvinroo S."/>
            <person name="Richie T."/>
            <person name="Jia X."/>
            <person name="Lee S.T.M."/>
            <person name="Karp P.D."/>
            <person name="Paley S."/>
            <person name="Kostic A.D."/>
            <person name="Pierre J.F."/>
            <person name="Wannemuehler M.J."/>
            <person name="Phillips G.J."/>
        </authorList>
    </citation>
    <scope>NUCLEOTIDE SEQUENCE</scope>
    <source>
        <strain evidence="10">ASF457</strain>
    </source>
</reference>
<dbReference type="RefSeq" id="WP_023276558.1">
    <property type="nucleotide sequence ID" value="NZ_CP097562.1"/>
</dbReference>
<dbReference type="OrthoDB" id="305360at2"/>
<evidence type="ECO:0000256" key="1">
    <source>
        <dbReference type="ARBA" id="ARBA00004651"/>
    </source>
</evidence>
<keyword evidence="6" id="KW-0812">Transmembrane</keyword>
<evidence type="ECO:0000313" key="10">
    <source>
        <dbReference type="EMBL" id="USF24918.1"/>
    </source>
</evidence>
<comment type="similarity">
    <text evidence="2">Belongs to the multi antimicrobial extrusion (MATE) (TC 2.A.66.1) family. MepA subfamily.</text>
</comment>
<dbReference type="PANTHER" id="PTHR43823">
    <property type="entry name" value="SPORULATION PROTEIN YKVU"/>
    <property type="match status" value="1"/>
</dbReference>
<evidence type="ECO:0000313" key="11">
    <source>
        <dbReference type="Proteomes" id="UP000017429"/>
    </source>
</evidence>
<dbReference type="InterPro" id="IPR045070">
    <property type="entry name" value="MATE_MepA-like"/>
</dbReference>
<dbReference type="GO" id="GO:0015297">
    <property type="term" value="F:antiporter activity"/>
    <property type="evidence" value="ECO:0007669"/>
    <property type="project" value="InterPro"/>
</dbReference>
<dbReference type="InterPro" id="IPR051327">
    <property type="entry name" value="MATE_MepA_subfamily"/>
</dbReference>
<keyword evidence="4" id="KW-0813">Transport</keyword>
<dbReference type="Pfam" id="PF01554">
    <property type="entry name" value="MatE"/>
    <property type="match status" value="1"/>
</dbReference>
<evidence type="ECO:0000256" key="3">
    <source>
        <dbReference type="ARBA" id="ARBA00022106"/>
    </source>
</evidence>
<organism evidence="10 11">
    <name type="scientific">Mucispirillum schaedleri ASF457</name>
    <dbReference type="NCBI Taxonomy" id="1379858"/>
    <lineage>
        <taxon>Bacteria</taxon>
        <taxon>Pseudomonadati</taxon>
        <taxon>Deferribacterota</taxon>
        <taxon>Deferribacteres</taxon>
        <taxon>Deferribacterales</taxon>
        <taxon>Mucispirillaceae</taxon>
        <taxon>Mucispirillum</taxon>
    </lineage>
</organism>
<comment type="subcellular location">
    <subcellularLocation>
        <location evidence="1">Cell membrane</location>
        <topology evidence="1">Multi-pass membrane protein</topology>
    </subcellularLocation>
</comment>
<evidence type="ECO:0000256" key="9">
    <source>
        <dbReference type="ARBA" id="ARBA00023251"/>
    </source>
</evidence>
<dbReference type="GO" id="GO:0042910">
    <property type="term" value="F:xenobiotic transmembrane transporter activity"/>
    <property type="evidence" value="ECO:0007669"/>
    <property type="project" value="InterPro"/>
</dbReference>
<sequence length="449" mass="49825">MKYDELEIVSGSIYKTYFKFTFPNMIGLIAMSSVSLVDGYFVSRYVSSVALAAVNIIIPLITVVFGISIMLTIGVAVLIGKYLGERKEYKAAAVFTKVIITITVMSLFFTAYCFIFSENVSRLLGANDEIMVYAVPYLKMVSIFFLFQSLEYCLSVMIRTDGNPYLASTAVLFGAVLNFILDYIFIVHMNMGISGAALGTGLSFMASTFLILLHFFFKKGRLYLTCRIGKWKEIIYASYNGSSELLSEASVAVVAYLFNNIMVQRLGTYGVEAFTVINYALWAANMLCYAVGDSLVPLISINFGALKYTRIQKIISLSRISVIFIGLFVFALFTFIPEKIIATFLNPVSDKDAFDTALIFADYVKYAFLFIGLNIIFSSSFTAFQKPLHSVAVAVSRGLMLPVAFILIMPLFLGEKGIYAAVPLAEAVTTILGFILWRNTLVIKQVMGR</sequence>
<evidence type="ECO:0000256" key="4">
    <source>
        <dbReference type="ARBA" id="ARBA00022448"/>
    </source>
</evidence>
<dbReference type="InterPro" id="IPR048279">
    <property type="entry name" value="MdtK-like"/>
</dbReference>
<evidence type="ECO:0000256" key="8">
    <source>
        <dbReference type="ARBA" id="ARBA00023136"/>
    </source>
</evidence>
<protein>
    <recommendedName>
        <fullName evidence="3">Multidrug export protein MepA</fullName>
    </recommendedName>
</protein>
<name>V2RHP1_9BACT</name>
<proteinExistence type="inferred from homology"/>
<dbReference type="CDD" id="cd13143">
    <property type="entry name" value="MATE_MepA_like"/>
    <property type="match status" value="1"/>
</dbReference>
<dbReference type="GO" id="GO:0005886">
    <property type="term" value="C:plasma membrane"/>
    <property type="evidence" value="ECO:0007669"/>
    <property type="project" value="UniProtKB-SubCell"/>
</dbReference>
<reference evidence="10" key="2">
    <citation type="submission" date="2022-05" db="EMBL/GenBank/DDBJ databases">
        <authorList>
            <person name="Proctor A.L."/>
            <person name="Phillips G.J."/>
            <person name="Wannemuehler M.J."/>
        </authorList>
    </citation>
    <scope>NUCLEOTIDE SEQUENCE</scope>
    <source>
        <strain evidence="10">ASF457</strain>
    </source>
</reference>
<keyword evidence="9" id="KW-0046">Antibiotic resistance</keyword>
<evidence type="ECO:0000256" key="6">
    <source>
        <dbReference type="ARBA" id="ARBA00022692"/>
    </source>
</evidence>
<dbReference type="AlphaFoldDB" id="V2RHP1"/>
<keyword evidence="5" id="KW-1003">Cell membrane</keyword>
<evidence type="ECO:0000256" key="7">
    <source>
        <dbReference type="ARBA" id="ARBA00022989"/>
    </source>
</evidence>
<dbReference type="Proteomes" id="UP000017429">
    <property type="component" value="Chromosome"/>
</dbReference>
<evidence type="ECO:0000256" key="2">
    <source>
        <dbReference type="ARBA" id="ARBA00008417"/>
    </source>
</evidence>
<keyword evidence="7" id="KW-1133">Transmembrane helix</keyword>
<dbReference type="InterPro" id="IPR002528">
    <property type="entry name" value="MATE_fam"/>
</dbReference>
<keyword evidence="8" id="KW-0472">Membrane</keyword>
<keyword evidence="11" id="KW-1185">Reference proteome</keyword>
<dbReference type="PANTHER" id="PTHR43823:SF3">
    <property type="entry name" value="MULTIDRUG EXPORT PROTEIN MEPA"/>
    <property type="match status" value="1"/>
</dbReference>
<dbReference type="KEGG" id="msch:N508_002012"/>
<dbReference type="GO" id="GO:0046677">
    <property type="term" value="P:response to antibiotic"/>
    <property type="evidence" value="ECO:0007669"/>
    <property type="project" value="UniProtKB-KW"/>
</dbReference>
<evidence type="ECO:0000256" key="5">
    <source>
        <dbReference type="ARBA" id="ARBA00022475"/>
    </source>
</evidence>
<dbReference type="EMBL" id="CP097562">
    <property type="protein sequence ID" value="USF24918.1"/>
    <property type="molecule type" value="Genomic_DNA"/>
</dbReference>
<accession>V2RHP1</accession>
<reference evidence="10" key="1">
    <citation type="journal article" date="2014" name="Genome Announc.">
        <title>Draft genome sequences of the altered schaedler flora, a defined bacterial community from gnotobiotic mice.</title>
        <authorList>
            <person name="Wannemuehler M.J."/>
            <person name="Overstreet A.M."/>
            <person name="Ward D.V."/>
            <person name="Phillips G.J."/>
        </authorList>
    </citation>
    <scope>NUCLEOTIDE SEQUENCE</scope>
    <source>
        <strain evidence="10">ASF457</strain>
    </source>
</reference>
<gene>
    <name evidence="10" type="primary">mepA_2</name>
    <name evidence="10" type="ORF">N508_002012</name>
</gene>
<dbReference type="eggNOG" id="COG0534">
    <property type="taxonomic scope" value="Bacteria"/>
</dbReference>
<dbReference type="PIRSF" id="PIRSF006603">
    <property type="entry name" value="DinF"/>
    <property type="match status" value="1"/>
</dbReference>